<evidence type="ECO:0000256" key="2">
    <source>
        <dbReference type="SAM" id="SignalP"/>
    </source>
</evidence>
<feature type="chain" id="PRO_5024379875" evidence="2">
    <location>
        <begin position="19"/>
        <end position="211"/>
    </location>
</feature>
<evidence type="ECO:0000256" key="1">
    <source>
        <dbReference type="SAM" id="MobiDB-lite"/>
    </source>
</evidence>
<feature type="compositionally biased region" description="Low complexity" evidence="1">
    <location>
        <begin position="32"/>
        <end position="44"/>
    </location>
</feature>
<evidence type="ECO:0000313" key="4">
    <source>
        <dbReference type="Proteomes" id="UP000324767"/>
    </source>
</evidence>
<keyword evidence="2" id="KW-0732">Signal</keyword>
<feature type="region of interest" description="Disordered" evidence="1">
    <location>
        <begin position="32"/>
        <end position="82"/>
    </location>
</feature>
<reference evidence="3 4" key="1">
    <citation type="submission" date="2019-09" db="EMBL/GenBank/DDBJ databases">
        <title>The hologenome of the rock-dwelling lichen Lasallia pustulata.</title>
        <authorList>
            <person name="Greshake Tzovaras B."/>
            <person name="Segers F."/>
            <person name="Bicker A."/>
            <person name="Dal Grande F."/>
            <person name="Otte J."/>
            <person name="Hankeln T."/>
            <person name="Schmitt I."/>
            <person name="Ebersberger I."/>
        </authorList>
    </citation>
    <scope>NUCLEOTIDE SEQUENCE [LARGE SCALE GENOMIC DNA]</scope>
    <source>
        <strain evidence="3">A1-1</strain>
    </source>
</reference>
<accession>A0A5M8PG88</accession>
<protein>
    <submittedName>
        <fullName evidence="3">Uncharacterized protein</fullName>
    </submittedName>
</protein>
<dbReference type="Proteomes" id="UP000324767">
    <property type="component" value="Unassembled WGS sequence"/>
</dbReference>
<sequence>MRLFTLPILAASLATAIATPLPTCPPHLRTQLCTTNPTTITPKTRVSPSPHRRLIQPRIPPSPQPTQLTHPRPSPLRPRTLPSKTLTWATPNTDTSIRTTLIRQIPGLVVYYTLNDISNYISEHLARFQDSNLPGGAFSWEGQESLMLQVVNADNHQTTWGVLGAAVSALRACMIASESGSAGQGSALRWGYAAYFSILDGDNVVGVGMIG</sequence>
<dbReference type="AlphaFoldDB" id="A0A5M8PG88"/>
<evidence type="ECO:0000313" key="3">
    <source>
        <dbReference type="EMBL" id="KAA6408379.1"/>
    </source>
</evidence>
<dbReference type="EMBL" id="VXIT01000014">
    <property type="protein sequence ID" value="KAA6408379.1"/>
    <property type="molecule type" value="Genomic_DNA"/>
</dbReference>
<gene>
    <name evidence="3" type="ORF">FRX48_08121</name>
</gene>
<proteinExistence type="predicted"/>
<organism evidence="3 4">
    <name type="scientific">Lasallia pustulata</name>
    <dbReference type="NCBI Taxonomy" id="136370"/>
    <lineage>
        <taxon>Eukaryota</taxon>
        <taxon>Fungi</taxon>
        <taxon>Dikarya</taxon>
        <taxon>Ascomycota</taxon>
        <taxon>Pezizomycotina</taxon>
        <taxon>Lecanoromycetes</taxon>
        <taxon>OSLEUM clade</taxon>
        <taxon>Umbilicariomycetidae</taxon>
        <taxon>Umbilicariales</taxon>
        <taxon>Umbilicariaceae</taxon>
        <taxon>Lasallia</taxon>
    </lineage>
</organism>
<feature type="signal peptide" evidence="2">
    <location>
        <begin position="1"/>
        <end position="18"/>
    </location>
</feature>
<dbReference type="OrthoDB" id="5294920at2759"/>
<name>A0A5M8PG88_9LECA</name>
<comment type="caution">
    <text evidence="3">The sequence shown here is derived from an EMBL/GenBank/DDBJ whole genome shotgun (WGS) entry which is preliminary data.</text>
</comment>